<evidence type="ECO:0000256" key="6">
    <source>
        <dbReference type="ARBA" id="ARBA00023157"/>
    </source>
</evidence>
<dbReference type="Proteomes" id="UP001352852">
    <property type="component" value="Unassembled WGS sequence"/>
</dbReference>
<dbReference type="InterPro" id="IPR018097">
    <property type="entry name" value="EGF_Ca-bd_CS"/>
</dbReference>
<organism evidence="10 11">
    <name type="scientific">Characodon lateralis</name>
    <dbReference type="NCBI Taxonomy" id="208331"/>
    <lineage>
        <taxon>Eukaryota</taxon>
        <taxon>Metazoa</taxon>
        <taxon>Chordata</taxon>
        <taxon>Craniata</taxon>
        <taxon>Vertebrata</taxon>
        <taxon>Euteleostomi</taxon>
        <taxon>Actinopterygii</taxon>
        <taxon>Neopterygii</taxon>
        <taxon>Teleostei</taxon>
        <taxon>Neoteleostei</taxon>
        <taxon>Acanthomorphata</taxon>
        <taxon>Ovalentaria</taxon>
        <taxon>Atherinomorphae</taxon>
        <taxon>Cyprinodontiformes</taxon>
        <taxon>Goodeidae</taxon>
        <taxon>Characodon</taxon>
    </lineage>
</organism>
<dbReference type="PROSITE" id="PS50026">
    <property type="entry name" value="EGF_3"/>
    <property type="match status" value="1"/>
</dbReference>
<dbReference type="SUPFAM" id="SSF57184">
    <property type="entry name" value="Growth factor receptor domain"/>
    <property type="match status" value="1"/>
</dbReference>
<evidence type="ECO:0000256" key="5">
    <source>
        <dbReference type="ARBA" id="ARBA00022737"/>
    </source>
</evidence>
<dbReference type="SMART" id="SM00181">
    <property type="entry name" value="EGF"/>
    <property type="match status" value="3"/>
</dbReference>
<keyword evidence="2" id="KW-0964">Secreted</keyword>
<dbReference type="PROSITE" id="PS01187">
    <property type="entry name" value="EGF_CA"/>
    <property type="match status" value="1"/>
</dbReference>
<sequence>CCLIAPAHVPTDVNECWRYPRRLCAQTCENTPGSYRCSCTTGFSLALDGNNCDDVNECDNNPCSQECVNIYGSFQCYCREGYYLKEDRHTCEDIDECSQSIGDLCAFQCINVVGSYRCACPPHGYVSAANGRTCR</sequence>
<evidence type="ECO:0000256" key="4">
    <source>
        <dbReference type="ARBA" id="ARBA00022729"/>
    </source>
</evidence>
<comment type="subcellular location">
    <subcellularLocation>
        <location evidence="1">Secreted</location>
    </subcellularLocation>
</comment>
<evidence type="ECO:0000256" key="7">
    <source>
        <dbReference type="ARBA" id="ARBA00023180"/>
    </source>
</evidence>
<evidence type="ECO:0000256" key="8">
    <source>
        <dbReference type="PROSITE-ProRule" id="PRU00076"/>
    </source>
</evidence>
<dbReference type="InterPro" id="IPR000152">
    <property type="entry name" value="EGF-type_Asp/Asn_hydroxyl_site"/>
</dbReference>
<name>A0ABU7CST2_9TELE</name>
<dbReference type="InterPro" id="IPR000742">
    <property type="entry name" value="EGF"/>
</dbReference>
<comment type="caution">
    <text evidence="10">The sequence shown here is derived from an EMBL/GenBank/DDBJ whole genome shotgun (WGS) entry which is preliminary data.</text>
</comment>
<dbReference type="InterPro" id="IPR009030">
    <property type="entry name" value="Growth_fac_rcpt_cys_sf"/>
</dbReference>
<keyword evidence="7" id="KW-0325">Glycoprotein</keyword>
<dbReference type="PROSITE" id="PS01186">
    <property type="entry name" value="EGF_2"/>
    <property type="match status" value="2"/>
</dbReference>
<feature type="non-terminal residue" evidence="10">
    <location>
        <position position="135"/>
    </location>
</feature>
<dbReference type="EMBL" id="JAHUTJ010001678">
    <property type="protein sequence ID" value="MED6264805.1"/>
    <property type="molecule type" value="Genomic_DNA"/>
</dbReference>
<proteinExistence type="predicted"/>
<comment type="caution">
    <text evidence="8">Lacks conserved residue(s) required for the propagation of feature annotation.</text>
</comment>
<keyword evidence="5" id="KW-0677">Repeat</keyword>
<gene>
    <name evidence="10" type="ORF">CHARACLAT_018892</name>
</gene>
<evidence type="ECO:0000313" key="10">
    <source>
        <dbReference type="EMBL" id="MED6264805.1"/>
    </source>
</evidence>
<dbReference type="Pfam" id="PF12662">
    <property type="entry name" value="cEGF"/>
    <property type="match status" value="2"/>
</dbReference>
<keyword evidence="3 8" id="KW-0245">EGF-like domain</keyword>
<feature type="non-terminal residue" evidence="10">
    <location>
        <position position="1"/>
    </location>
</feature>
<keyword evidence="6" id="KW-1015">Disulfide bond</keyword>
<reference evidence="10 11" key="1">
    <citation type="submission" date="2021-06" db="EMBL/GenBank/DDBJ databases">
        <authorList>
            <person name="Palmer J.M."/>
        </authorList>
    </citation>
    <scope>NUCLEOTIDE SEQUENCE [LARGE SCALE GENOMIC DNA]</scope>
    <source>
        <strain evidence="10 11">CL_MEX2019</strain>
        <tissue evidence="10">Muscle</tissue>
    </source>
</reference>
<feature type="domain" description="EGF-like" evidence="9">
    <location>
        <begin position="54"/>
        <end position="92"/>
    </location>
</feature>
<evidence type="ECO:0000313" key="11">
    <source>
        <dbReference type="Proteomes" id="UP001352852"/>
    </source>
</evidence>
<dbReference type="InterPro" id="IPR001881">
    <property type="entry name" value="EGF-like_Ca-bd_dom"/>
</dbReference>
<keyword evidence="11" id="KW-1185">Reference proteome</keyword>
<evidence type="ECO:0000256" key="3">
    <source>
        <dbReference type="ARBA" id="ARBA00022536"/>
    </source>
</evidence>
<dbReference type="InterPro" id="IPR026823">
    <property type="entry name" value="cEGF"/>
</dbReference>
<evidence type="ECO:0000256" key="2">
    <source>
        <dbReference type="ARBA" id="ARBA00022525"/>
    </source>
</evidence>
<dbReference type="PANTHER" id="PTHR47333:SF4">
    <property type="entry name" value="EGF-LIKE DOMAIN-CONTAINING PROTEIN"/>
    <property type="match status" value="1"/>
</dbReference>
<protein>
    <recommendedName>
        <fullName evidence="9">EGF-like domain-containing protein</fullName>
    </recommendedName>
</protein>
<dbReference type="SMART" id="SM00179">
    <property type="entry name" value="EGF_CA"/>
    <property type="match status" value="3"/>
</dbReference>
<dbReference type="InterPro" id="IPR052080">
    <property type="entry name" value="vWF_C/EGF_Fibrillin"/>
</dbReference>
<keyword evidence="4" id="KW-0732">Signal</keyword>
<dbReference type="PROSITE" id="PS00010">
    <property type="entry name" value="ASX_HYDROXYL"/>
    <property type="match status" value="2"/>
</dbReference>
<evidence type="ECO:0000256" key="1">
    <source>
        <dbReference type="ARBA" id="ARBA00004613"/>
    </source>
</evidence>
<dbReference type="PANTHER" id="PTHR47333">
    <property type="entry name" value="VON WILLEBRAND FACTOR C AND EGF DOMAIN-CONTAINING PROTEIN"/>
    <property type="match status" value="1"/>
</dbReference>
<evidence type="ECO:0000259" key="9">
    <source>
        <dbReference type="PROSITE" id="PS50026"/>
    </source>
</evidence>
<dbReference type="Gene3D" id="2.10.25.10">
    <property type="entry name" value="Laminin"/>
    <property type="match status" value="3"/>
</dbReference>
<accession>A0ABU7CST2</accession>